<sequence>MFRLVVHVDVKKELQALPPIVQAKMIRQLDKLRQNPTALREPDSKPLGQGLFEIRALGSVQGRGIYVFQQGKTLFLLRVFVKKTQKTVIGNSPGAEAIRGDAQWSKKIIDWDTLKTELLGQPEVQAAFDAQERQQRLRTMLAQWREQAGLTRAQVAQRMGVSAPTVSRMEANITRASLDTLTRYALACGIKHPASFTLLTRSVAIHLPAQINDRSHGP</sequence>
<accession>A0A378BVX4</accession>
<organism evidence="2 3">
    <name type="scientific">Klebsiella pneumoniae subsp. ozaenae</name>
    <dbReference type="NCBI Taxonomy" id="574"/>
    <lineage>
        <taxon>Bacteria</taxon>
        <taxon>Pseudomonadati</taxon>
        <taxon>Pseudomonadota</taxon>
        <taxon>Gammaproteobacteria</taxon>
        <taxon>Enterobacterales</taxon>
        <taxon>Enterobacteriaceae</taxon>
        <taxon>Klebsiella/Raoultella group</taxon>
        <taxon>Klebsiella</taxon>
        <taxon>Klebsiella pneumoniae complex</taxon>
    </lineage>
</organism>
<dbReference type="InterPro" id="IPR010982">
    <property type="entry name" value="Lambda_DNA-bd_dom_sf"/>
</dbReference>
<proteinExistence type="predicted"/>
<protein>
    <submittedName>
        <fullName evidence="2">DNA-binding protein</fullName>
    </submittedName>
</protein>
<dbReference type="PROSITE" id="PS50943">
    <property type="entry name" value="HTH_CROC1"/>
    <property type="match status" value="1"/>
</dbReference>
<dbReference type="InterPro" id="IPR009241">
    <property type="entry name" value="HigB-like"/>
</dbReference>
<dbReference type="GO" id="GO:0003677">
    <property type="term" value="F:DNA binding"/>
    <property type="evidence" value="ECO:0007669"/>
    <property type="project" value="UniProtKB-KW"/>
</dbReference>
<gene>
    <name evidence="2" type="ORF">NCTC5050_05935</name>
</gene>
<name>A0A378BVX4_KLEPO</name>
<feature type="domain" description="HTH cro/C1-type" evidence="1">
    <location>
        <begin position="141"/>
        <end position="196"/>
    </location>
</feature>
<dbReference type="SMART" id="SM00530">
    <property type="entry name" value="HTH_XRE"/>
    <property type="match status" value="1"/>
</dbReference>
<dbReference type="EMBL" id="UGLZ01000005">
    <property type="protein sequence ID" value="STV55082.1"/>
    <property type="molecule type" value="Genomic_DNA"/>
</dbReference>
<evidence type="ECO:0000313" key="3">
    <source>
        <dbReference type="Proteomes" id="UP000255382"/>
    </source>
</evidence>
<dbReference type="InterPro" id="IPR001387">
    <property type="entry name" value="Cro/C1-type_HTH"/>
</dbReference>
<dbReference type="AlphaFoldDB" id="A0A378BVX4"/>
<dbReference type="SUPFAM" id="SSF47413">
    <property type="entry name" value="lambda repressor-like DNA-binding domains"/>
    <property type="match status" value="1"/>
</dbReference>
<evidence type="ECO:0000259" key="1">
    <source>
        <dbReference type="PROSITE" id="PS50943"/>
    </source>
</evidence>
<dbReference type="Pfam" id="PF01381">
    <property type="entry name" value="HTH_3"/>
    <property type="match status" value="1"/>
</dbReference>
<dbReference type="Pfam" id="PF05973">
    <property type="entry name" value="Gp49"/>
    <property type="match status" value="1"/>
</dbReference>
<dbReference type="CDD" id="cd00093">
    <property type="entry name" value="HTH_XRE"/>
    <property type="match status" value="1"/>
</dbReference>
<dbReference type="Gene3D" id="1.10.260.40">
    <property type="entry name" value="lambda repressor-like DNA-binding domains"/>
    <property type="match status" value="1"/>
</dbReference>
<keyword evidence="3" id="KW-1185">Reference proteome</keyword>
<reference evidence="2 3" key="1">
    <citation type="submission" date="2018-06" db="EMBL/GenBank/DDBJ databases">
        <authorList>
            <consortium name="Pathogen Informatics"/>
            <person name="Doyle S."/>
        </authorList>
    </citation>
    <scope>NUCLEOTIDE SEQUENCE [LARGE SCALE GENOMIC DNA]</scope>
    <source>
        <strain evidence="2 3">NCTC5050</strain>
    </source>
</reference>
<keyword evidence="2" id="KW-0238">DNA-binding</keyword>
<evidence type="ECO:0000313" key="2">
    <source>
        <dbReference type="EMBL" id="STV55082.1"/>
    </source>
</evidence>
<dbReference type="Proteomes" id="UP000255382">
    <property type="component" value="Unassembled WGS sequence"/>
</dbReference>